<feature type="chain" id="PRO_5046942337" evidence="2">
    <location>
        <begin position="23"/>
        <end position="352"/>
    </location>
</feature>
<dbReference type="PANTHER" id="PTHR30570:SF1">
    <property type="entry name" value="PHOSPHATE-BINDING PROTEIN PSTS"/>
    <property type="match status" value="1"/>
</dbReference>
<dbReference type="SUPFAM" id="SSF53850">
    <property type="entry name" value="Periplasmic binding protein-like II"/>
    <property type="match status" value="1"/>
</dbReference>
<evidence type="ECO:0000259" key="3">
    <source>
        <dbReference type="Pfam" id="PF12849"/>
    </source>
</evidence>
<evidence type="ECO:0000256" key="1">
    <source>
        <dbReference type="ARBA" id="ARBA00022729"/>
    </source>
</evidence>
<dbReference type="InterPro" id="IPR024370">
    <property type="entry name" value="PBP_domain"/>
</dbReference>
<organism evidence="4 5">
    <name type="scientific">Peiella sedimenti</name>
    <dbReference type="NCBI Taxonomy" id="3061083"/>
    <lineage>
        <taxon>Bacteria</taxon>
        <taxon>Pseudomonadati</taxon>
        <taxon>Pseudomonadota</taxon>
        <taxon>Alphaproteobacteria</taxon>
        <taxon>Caulobacterales</taxon>
        <taxon>Caulobacteraceae</taxon>
        <taxon>Peiella</taxon>
    </lineage>
</organism>
<dbReference type="PROSITE" id="PS51257">
    <property type="entry name" value="PROKAR_LIPOPROTEIN"/>
    <property type="match status" value="1"/>
</dbReference>
<accession>A0ABT8SM41</accession>
<evidence type="ECO:0000313" key="5">
    <source>
        <dbReference type="Proteomes" id="UP001169063"/>
    </source>
</evidence>
<dbReference type="PANTHER" id="PTHR30570">
    <property type="entry name" value="PERIPLASMIC PHOSPHATE BINDING COMPONENT OF PHOSPHATE ABC TRANSPORTER"/>
    <property type="match status" value="1"/>
</dbReference>
<evidence type="ECO:0000256" key="2">
    <source>
        <dbReference type="SAM" id="SignalP"/>
    </source>
</evidence>
<gene>
    <name evidence="4" type="ORF">Q0812_08300</name>
</gene>
<dbReference type="EMBL" id="JAUKTR010000003">
    <property type="protein sequence ID" value="MDO1559426.1"/>
    <property type="molecule type" value="Genomic_DNA"/>
</dbReference>
<keyword evidence="1 2" id="KW-0732">Signal</keyword>
<sequence>MKKFFALAAAAALLAACGDGGAGGAGQSGARGVWAVGSSTVFPFTTRVAETFARKSGGQPGRVESLGTGGGFQAFCAGVGANTPDVANASRPMKASEFDLCQQNGVTDIVEIKVGYDGIVIADALGGAVYDFQLQDLVLALAAQTPSGSGFQPNPYTNWSQIRPGLADVRIQVYGPPPTSGTRDAFVELGLTPGARAIPAYAAVREQDEDRFEALAHTLREDGAWIDAGENDNAMVQTLTRTPGALGVFGYSFLENNRDQVQAARIAGIAPSVETIADGSYPLARSLYIYVKKAHVGVTPGLAEFVQEYMSDASAGRGGYLQERGLIPLPANELAAQRAIAQGLTPMQRPAS</sequence>
<reference evidence="4" key="1">
    <citation type="submission" date="2023-07" db="EMBL/GenBank/DDBJ databases">
        <title>Brevundimonas soil sp. nov., isolated from the soil of chemical plant.</title>
        <authorList>
            <person name="Wu N."/>
        </authorList>
    </citation>
    <scope>NUCLEOTIDE SEQUENCE</scope>
    <source>
        <strain evidence="4">XZ-24</strain>
    </source>
</reference>
<keyword evidence="5" id="KW-1185">Reference proteome</keyword>
<feature type="signal peptide" evidence="2">
    <location>
        <begin position="1"/>
        <end position="22"/>
    </location>
</feature>
<comment type="caution">
    <text evidence="4">The sequence shown here is derived from an EMBL/GenBank/DDBJ whole genome shotgun (WGS) entry which is preliminary data.</text>
</comment>
<feature type="domain" description="PBP" evidence="3">
    <location>
        <begin position="32"/>
        <end position="312"/>
    </location>
</feature>
<proteinExistence type="predicted"/>
<dbReference type="Gene3D" id="3.40.190.10">
    <property type="entry name" value="Periplasmic binding protein-like II"/>
    <property type="match status" value="2"/>
</dbReference>
<protein>
    <submittedName>
        <fullName evidence="4">Substrate-binding domain-containing protein</fullName>
    </submittedName>
</protein>
<evidence type="ECO:0000313" key="4">
    <source>
        <dbReference type="EMBL" id="MDO1559426.1"/>
    </source>
</evidence>
<dbReference type="Proteomes" id="UP001169063">
    <property type="component" value="Unassembled WGS sequence"/>
</dbReference>
<dbReference type="InterPro" id="IPR050811">
    <property type="entry name" value="Phosphate_ABC_transporter"/>
</dbReference>
<dbReference type="Pfam" id="PF12849">
    <property type="entry name" value="PBP_like_2"/>
    <property type="match status" value="1"/>
</dbReference>
<dbReference type="RefSeq" id="WP_302109855.1">
    <property type="nucleotide sequence ID" value="NZ_JAUKTR010000003.1"/>
</dbReference>
<name>A0ABT8SM41_9CAUL</name>